<comment type="caution">
    <text evidence="1">The sequence shown here is derived from an EMBL/GenBank/DDBJ whole genome shotgun (WGS) entry which is preliminary data.</text>
</comment>
<proteinExistence type="predicted"/>
<gene>
    <name evidence="1" type="ORF">CAMRE0001_3281</name>
</gene>
<keyword evidence="2" id="KW-1185">Reference proteome</keyword>
<evidence type="ECO:0000313" key="2">
    <source>
        <dbReference type="Proteomes" id="UP000003082"/>
    </source>
</evidence>
<accession>B9D5U7</accession>
<protein>
    <submittedName>
        <fullName evidence="1">Uncharacterized protein</fullName>
    </submittedName>
</protein>
<organism evidence="1 2">
    <name type="scientific">Campylobacter rectus RM3267</name>
    <dbReference type="NCBI Taxonomy" id="553218"/>
    <lineage>
        <taxon>Bacteria</taxon>
        <taxon>Pseudomonadati</taxon>
        <taxon>Campylobacterota</taxon>
        <taxon>Epsilonproteobacteria</taxon>
        <taxon>Campylobacterales</taxon>
        <taxon>Campylobacteraceae</taxon>
        <taxon>Campylobacter</taxon>
    </lineage>
</organism>
<sequence length="51" mass="6097">MPNLPLLKIWREMRRAGQIYVSHGKRLNLRRYLDLARLNLSGFSLIIFSRI</sequence>
<reference evidence="1 2" key="1">
    <citation type="submission" date="2008-08" db="EMBL/GenBank/DDBJ databases">
        <authorList>
            <person name="Madupu R."/>
            <person name="Durkin A.S."/>
            <person name="Torralba M."/>
            <person name="Methe B."/>
            <person name="Sutton G.G."/>
            <person name="Strausberg R.L."/>
            <person name="Nelson K.E."/>
        </authorList>
    </citation>
    <scope>NUCLEOTIDE SEQUENCE [LARGE SCALE GENOMIC DNA]</scope>
    <source>
        <strain evidence="1 2">RM3267</strain>
    </source>
</reference>
<dbReference type="AlphaFoldDB" id="B9D5U7"/>
<dbReference type="Proteomes" id="UP000003082">
    <property type="component" value="Unassembled WGS sequence"/>
</dbReference>
<evidence type="ECO:0000313" key="1">
    <source>
        <dbReference type="EMBL" id="EEF12623.1"/>
    </source>
</evidence>
<dbReference type="EMBL" id="ACFU01000046">
    <property type="protein sequence ID" value="EEF12623.1"/>
    <property type="molecule type" value="Genomic_DNA"/>
</dbReference>
<name>B9D5U7_CAMRE</name>